<proteinExistence type="inferred from homology"/>
<dbReference type="Pfam" id="PF19029">
    <property type="entry name" value="DUF883_C"/>
    <property type="match status" value="1"/>
</dbReference>
<dbReference type="InterPro" id="IPR010279">
    <property type="entry name" value="YqjD/ElaB"/>
</dbReference>
<dbReference type="Proteomes" id="UP000502259">
    <property type="component" value="Chromosome"/>
</dbReference>
<accession>A0A6F8U339</accession>
<keyword evidence="5" id="KW-0812">Transmembrane</keyword>
<organism evidence="11 12">
    <name type="scientific">Halomonas hydrothermalis</name>
    <dbReference type="NCBI Taxonomy" id="115561"/>
    <lineage>
        <taxon>Bacteria</taxon>
        <taxon>Pseudomonadati</taxon>
        <taxon>Pseudomonadota</taxon>
        <taxon>Gammaproteobacteria</taxon>
        <taxon>Oceanospirillales</taxon>
        <taxon>Halomonadaceae</taxon>
        <taxon>Halomonas</taxon>
    </lineage>
</organism>
<evidence type="ECO:0000259" key="10">
    <source>
        <dbReference type="Pfam" id="PF19029"/>
    </source>
</evidence>
<keyword evidence="3" id="KW-1003">Cell membrane</keyword>
<evidence type="ECO:0000259" key="9">
    <source>
        <dbReference type="Pfam" id="PF05957"/>
    </source>
</evidence>
<gene>
    <name evidence="11" type="ORF">HHSLTHF2_11950</name>
</gene>
<reference evidence="11 12" key="1">
    <citation type="submission" date="2020-03" db="EMBL/GenBank/DDBJ databases">
        <title>Complete Genome Sequence of Halomonas hydrothermalis Strain Slthf2, Halophilic Bacterium Isolated from Deep-Sea Hydrothermal-Vent Environments.</title>
        <authorList>
            <person name="Takeyama N."/>
            <person name="Huang M."/>
            <person name="Sato K."/>
            <person name="Galipon J."/>
            <person name="Arakawa K."/>
        </authorList>
    </citation>
    <scope>NUCLEOTIDE SEQUENCE [LARGE SCALE GENOMIC DNA]</scope>
    <source>
        <strain evidence="11 12">Slthf2</strain>
    </source>
</reference>
<evidence type="ECO:0000256" key="6">
    <source>
        <dbReference type="ARBA" id="ARBA00022989"/>
    </source>
</evidence>
<keyword evidence="6" id="KW-1133">Transmembrane helix</keyword>
<dbReference type="AlphaFoldDB" id="A0A6F8U339"/>
<dbReference type="EMBL" id="AP022843">
    <property type="protein sequence ID" value="BCB07305.1"/>
    <property type="molecule type" value="Genomic_DNA"/>
</dbReference>
<keyword evidence="4" id="KW-0997">Cell inner membrane</keyword>
<evidence type="ECO:0000256" key="1">
    <source>
        <dbReference type="ARBA" id="ARBA00004377"/>
    </source>
</evidence>
<dbReference type="InterPro" id="IPR043604">
    <property type="entry name" value="DUF883_N"/>
</dbReference>
<name>A0A6F8U339_9GAMM</name>
<keyword evidence="12" id="KW-1185">Reference proteome</keyword>
<feature type="domain" description="DUF883" evidence="10">
    <location>
        <begin position="98"/>
        <end position="126"/>
    </location>
</feature>
<evidence type="ECO:0000313" key="12">
    <source>
        <dbReference type="Proteomes" id="UP000502259"/>
    </source>
</evidence>
<dbReference type="PANTHER" id="PTHR35893">
    <property type="entry name" value="INNER MEMBRANE PROTEIN-RELATED"/>
    <property type="match status" value="1"/>
</dbReference>
<evidence type="ECO:0000256" key="7">
    <source>
        <dbReference type="ARBA" id="ARBA00023136"/>
    </source>
</evidence>
<dbReference type="InterPro" id="IPR043605">
    <property type="entry name" value="DUF883_C"/>
</dbReference>
<dbReference type="Gene3D" id="1.20.120.20">
    <property type="entry name" value="Apolipoprotein"/>
    <property type="match status" value="1"/>
</dbReference>
<evidence type="ECO:0000256" key="2">
    <source>
        <dbReference type="ARBA" id="ARBA00010423"/>
    </source>
</evidence>
<evidence type="ECO:0000313" key="11">
    <source>
        <dbReference type="EMBL" id="BCB07305.1"/>
    </source>
</evidence>
<keyword evidence="8" id="KW-0175">Coiled coil</keyword>
<evidence type="ECO:0008006" key="13">
    <source>
        <dbReference type="Google" id="ProtNLM"/>
    </source>
</evidence>
<feature type="domain" description="DUF883" evidence="9">
    <location>
        <begin position="29"/>
        <end position="76"/>
    </location>
</feature>
<comment type="similarity">
    <text evidence="2">Belongs to the ElaB/YgaM/YqjD family.</text>
</comment>
<protein>
    <recommendedName>
        <fullName evidence="13">DUF883 domain-containing protein</fullName>
    </recommendedName>
</protein>
<dbReference type="GO" id="GO:0043022">
    <property type="term" value="F:ribosome binding"/>
    <property type="evidence" value="ECO:0007669"/>
    <property type="project" value="InterPro"/>
</dbReference>
<evidence type="ECO:0000256" key="8">
    <source>
        <dbReference type="SAM" id="Coils"/>
    </source>
</evidence>
<keyword evidence="7" id="KW-0472">Membrane</keyword>
<comment type="subcellular location">
    <subcellularLocation>
        <location evidence="1">Cell inner membrane</location>
        <topology evidence="1">Single-pass membrane protein</topology>
    </subcellularLocation>
</comment>
<feature type="coiled-coil region" evidence="8">
    <location>
        <begin position="28"/>
        <end position="81"/>
    </location>
</feature>
<evidence type="ECO:0000256" key="4">
    <source>
        <dbReference type="ARBA" id="ARBA00022519"/>
    </source>
</evidence>
<dbReference type="Pfam" id="PF05957">
    <property type="entry name" value="DUF883"/>
    <property type="match status" value="1"/>
</dbReference>
<evidence type="ECO:0000256" key="5">
    <source>
        <dbReference type="ARBA" id="ARBA00022692"/>
    </source>
</evidence>
<evidence type="ECO:0000256" key="3">
    <source>
        <dbReference type="ARBA" id="ARBA00022475"/>
    </source>
</evidence>
<dbReference type="GO" id="GO:0005886">
    <property type="term" value="C:plasma membrane"/>
    <property type="evidence" value="ECO:0007669"/>
    <property type="project" value="UniProtKB-SubCell"/>
</dbReference>
<dbReference type="PANTHER" id="PTHR35893:SF3">
    <property type="entry name" value="INNER MEMBRANE PROTEIN"/>
    <property type="match status" value="1"/>
</dbReference>
<sequence length="126" mass="14327">MLELTLIHIHSSKDDIMAKRTTDTSARADQLKEDLRHLSETVEELMNATSKDASGEMRDLRERAEKRLKDTRARLEARGERLYEDTRETLSQQADCCDRYVHENPWTSIGIGAAAGLVVGMLLGRR</sequence>